<keyword evidence="4" id="KW-0804">Transcription</keyword>
<evidence type="ECO:0000313" key="6">
    <source>
        <dbReference type="EMBL" id="MBB3810621.1"/>
    </source>
</evidence>
<dbReference type="FunFam" id="1.10.10.10:FF:000001">
    <property type="entry name" value="LysR family transcriptional regulator"/>
    <property type="match status" value="1"/>
</dbReference>
<protein>
    <submittedName>
        <fullName evidence="6">DNA-binding transcriptional LysR family regulator</fullName>
    </submittedName>
</protein>
<dbReference type="PROSITE" id="PS50931">
    <property type="entry name" value="HTH_LYSR"/>
    <property type="match status" value="1"/>
</dbReference>
<dbReference type="Pfam" id="PF00126">
    <property type="entry name" value="HTH_1"/>
    <property type="match status" value="1"/>
</dbReference>
<keyword evidence="2" id="KW-0805">Transcription regulation</keyword>
<evidence type="ECO:0000313" key="7">
    <source>
        <dbReference type="Proteomes" id="UP000537592"/>
    </source>
</evidence>
<evidence type="ECO:0000259" key="5">
    <source>
        <dbReference type="PROSITE" id="PS50931"/>
    </source>
</evidence>
<dbReference type="Gene3D" id="1.10.10.10">
    <property type="entry name" value="Winged helix-like DNA-binding domain superfamily/Winged helix DNA-binding domain"/>
    <property type="match status" value="1"/>
</dbReference>
<dbReference type="InterPro" id="IPR036390">
    <property type="entry name" value="WH_DNA-bd_sf"/>
</dbReference>
<keyword evidence="3 6" id="KW-0238">DNA-binding</keyword>
<dbReference type="AlphaFoldDB" id="A0A7W6EI10"/>
<comment type="similarity">
    <text evidence="1">Belongs to the LysR transcriptional regulatory family.</text>
</comment>
<dbReference type="SUPFAM" id="SSF46785">
    <property type="entry name" value="Winged helix' DNA-binding domain"/>
    <property type="match status" value="1"/>
</dbReference>
<gene>
    <name evidence="6" type="ORF">FHS81_002723</name>
</gene>
<dbReference type="Pfam" id="PF03466">
    <property type="entry name" value="LysR_substrate"/>
    <property type="match status" value="1"/>
</dbReference>
<sequence>MLEQFSIVDTDELKTFDVVATKRSFSVASEVLECSQSTISQRIARLEKRVGRRLIFRTTRQVNLTPDGEAMLIYARSILSIAENARLSLMRPSMKGTLRVGVEDEFATTKLPQVLGLFRAQFPHFGMRLITGRNEHLHDILRSHEVDIILGKSHGDQLNSELLWEEELIWVGWAAELLKDGELVPLVSYLNPSITRSIAEGSLRAAGRGWVTVAESSNLLGLLAGAQAGFGIMAIGRSFSTPGLTEISEDFGLPLLGKLHYVLDGRLEDTDEAVDAFISVLKGAAKQIAAVKDDPAPSKTDE</sequence>
<dbReference type="PANTHER" id="PTHR30579">
    <property type="entry name" value="TRANSCRIPTIONAL REGULATOR"/>
    <property type="match status" value="1"/>
</dbReference>
<evidence type="ECO:0000256" key="2">
    <source>
        <dbReference type="ARBA" id="ARBA00023015"/>
    </source>
</evidence>
<evidence type="ECO:0000256" key="3">
    <source>
        <dbReference type="ARBA" id="ARBA00023125"/>
    </source>
</evidence>
<keyword evidence="7" id="KW-1185">Reference proteome</keyword>
<dbReference type="GO" id="GO:0003700">
    <property type="term" value="F:DNA-binding transcription factor activity"/>
    <property type="evidence" value="ECO:0007669"/>
    <property type="project" value="InterPro"/>
</dbReference>
<dbReference type="RefSeq" id="WP_183753747.1">
    <property type="nucleotide sequence ID" value="NZ_JACICC010000007.1"/>
</dbReference>
<dbReference type="GO" id="GO:0003677">
    <property type="term" value="F:DNA binding"/>
    <property type="evidence" value="ECO:0007669"/>
    <property type="project" value="UniProtKB-KW"/>
</dbReference>
<dbReference type="Gene3D" id="3.40.190.10">
    <property type="entry name" value="Periplasmic binding protein-like II"/>
    <property type="match status" value="2"/>
</dbReference>
<dbReference type="InterPro" id="IPR050176">
    <property type="entry name" value="LTTR"/>
</dbReference>
<reference evidence="6 7" key="1">
    <citation type="submission" date="2020-08" db="EMBL/GenBank/DDBJ databases">
        <title>Genomic Encyclopedia of Type Strains, Phase IV (KMG-IV): sequencing the most valuable type-strain genomes for metagenomic binning, comparative biology and taxonomic classification.</title>
        <authorList>
            <person name="Goeker M."/>
        </authorList>
    </citation>
    <scope>NUCLEOTIDE SEQUENCE [LARGE SCALE GENOMIC DNA]</scope>
    <source>
        <strain evidence="6 7">DSM 28760</strain>
    </source>
</reference>
<dbReference type="InterPro" id="IPR036388">
    <property type="entry name" value="WH-like_DNA-bd_sf"/>
</dbReference>
<evidence type="ECO:0000256" key="1">
    <source>
        <dbReference type="ARBA" id="ARBA00009437"/>
    </source>
</evidence>
<dbReference type="InterPro" id="IPR005119">
    <property type="entry name" value="LysR_subst-bd"/>
</dbReference>
<comment type="caution">
    <text evidence="6">The sequence shown here is derived from an EMBL/GenBank/DDBJ whole genome shotgun (WGS) entry which is preliminary data.</text>
</comment>
<evidence type="ECO:0000256" key="4">
    <source>
        <dbReference type="ARBA" id="ARBA00023163"/>
    </source>
</evidence>
<dbReference type="InterPro" id="IPR000847">
    <property type="entry name" value="LysR_HTH_N"/>
</dbReference>
<dbReference type="EMBL" id="JACICC010000007">
    <property type="protein sequence ID" value="MBB3810621.1"/>
    <property type="molecule type" value="Genomic_DNA"/>
</dbReference>
<name>A0A7W6EI10_9HYPH</name>
<organism evidence="6 7">
    <name type="scientific">Pseudochelatococcus contaminans</name>
    <dbReference type="NCBI Taxonomy" id="1538103"/>
    <lineage>
        <taxon>Bacteria</taxon>
        <taxon>Pseudomonadati</taxon>
        <taxon>Pseudomonadota</taxon>
        <taxon>Alphaproteobacteria</taxon>
        <taxon>Hyphomicrobiales</taxon>
        <taxon>Chelatococcaceae</taxon>
        <taxon>Pseudochelatococcus</taxon>
    </lineage>
</organism>
<dbReference type="PANTHER" id="PTHR30579:SF7">
    <property type="entry name" value="HTH-TYPE TRANSCRIPTIONAL REGULATOR LRHA-RELATED"/>
    <property type="match status" value="1"/>
</dbReference>
<dbReference type="Proteomes" id="UP000537592">
    <property type="component" value="Unassembled WGS sequence"/>
</dbReference>
<feature type="domain" description="HTH lysR-type" evidence="5">
    <location>
        <begin position="8"/>
        <end position="65"/>
    </location>
</feature>
<accession>A0A7W6EI10</accession>
<dbReference type="SUPFAM" id="SSF53850">
    <property type="entry name" value="Periplasmic binding protein-like II"/>
    <property type="match status" value="1"/>
</dbReference>
<proteinExistence type="inferred from homology"/>